<organism evidence="1 2">
    <name type="scientific">Cyprinodon variegatus</name>
    <name type="common">Sheepshead minnow</name>
    <dbReference type="NCBI Taxonomy" id="28743"/>
    <lineage>
        <taxon>Eukaryota</taxon>
        <taxon>Metazoa</taxon>
        <taxon>Chordata</taxon>
        <taxon>Craniata</taxon>
        <taxon>Vertebrata</taxon>
        <taxon>Euteleostomi</taxon>
        <taxon>Actinopterygii</taxon>
        <taxon>Neopterygii</taxon>
        <taxon>Teleostei</taxon>
        <taxon>Neoteleostei</taxon>
        <taxon>Acanthomorphata</taxon>
        <taxon>Ovalentaria</taxon>
        <taxon>Atherinomorphae</taxon>
        <taxon>Cyprinodontiformes</taxon>
        <taxon>Cyprinodontidae</taxon>
        <taxon>Cyprinodon</taxon>
    </lineage>
</organism>
<sequence>SIETERPIVKWFYIINLQGAVAFIQVSQNFGSILKVVQNHTAGIMVHNAPSFLIPDSSGHGLIFIILETAGDYYTGPSQGLESERD</sequence>
<reference evidence="1" key="1">
    <citation type="submission" date="2025-08" db="UniProtKB">
        <authorList>
            <consortium name="Ensembl"/>
        </authorList>
    </citation>
    <scope>IDENTIFICATION</scope>
</reference>
<proteinExistence type="predicted"/>
<keyword evidence="2" id="KW-1185">Reference proteome</keyword>
<evidence type="ECO:0000313" key="2">
    <source>
        <dbReference type="Proteomes" id="UP000265020"/>
    </source>
</evidence>
<evidence type="ECO:0000313" key="1">
    <source>
        <dbReference type="Ensembl" id="ENSCVAP00000025359.1"/>
    </source>
</evidence>
<dbReference type="Ensembl" id="ENSCVAT00000001831.1">
    <property type="protein sequence ID" value="ENSCVAP00000025359.1"/>
    <property type="gene ID" value="ENSCVAG00000010106.1"/>
</dbReference>
<accession>A0A3Q2E226</accession>
<dbReference type="GeneTree" id="ENSGT00940000177951"/>
<name>A0A3Q2E226_CYPVA</name>
<reference evidence="1" key="2">
    <citation type="submission" date="2025-09" db="UniProtKB">
        <authorList>
            <consortium name="Ensembl"/>
        </authorList>
    </citation>
    <scope>IDENTIFICATION</scope>
</reference>
<dbReference type="OMA" id="ATGHEFM"/>
<protein>
    <submittedName>
        <fullName evidence="1">Si:dkey-238d18.6</fullName>
    </submittedName>
</protein>
<dbReference type="Proteomes" id="UP000265020">
    <property type="component" value="Unassembled WGS sequence"/>
</dbReference>
<dbReference type="AlphaFoldDB" id="A0A3Q2E226"/>